<dbReference type="InterPro" id="IPR036108">
    <property type="entry name" value="4pyrrol_syn_uPrphyn_synt_sf"/>
</dbReference>
<reference evidence="2 3" key="1">
    <citation type="journal article" date="2011" name="J. Bacteriol.">
        <title>Genome sequence of strain IMCC3088, a proteorhodopsin-containing marine bacterium belonging to the OM60/NOR5 clade.</title>
        <authorList>
            <person name="Jang Y."/>
            <person name="Oh H.M."/>
            <person name="Kang I."/>
            <person name="Lee K."/>
            <person name="Yang S.J."/>
            <person name="Cho J.C."/>
        </authorList>
    </citation>
    <scope>NUCLEOTIDE SEQUENCE [LARGE SCALE GENOMIC DNA]</scope>
    <source>
        <strain evidence="2 3">IMCC3088</strain>
    </source>
</reference>
<dbReference type="AlphaFoldDB" id="F3L5T2"/>
<dbReference type="Pfam" id="PF02602">
    <property type="entry name" value="HEM4"/>
    <property type="match status" value="1"/>
</dbReference>
<proteinExistence type="predicted"/>
<evidence type="ECO:0000259" key="1">
    <source>
        <dbReference type="Pfam" id="PF02602"/>
    </source>
</evidence>
<dbReference type="CDD" id="cd06578">
    <property type="entry name" value="HemD"/>
    <property type="match status" value="1"/>
</dbReference>
<organism evidence="2 3">
    <name type="scientific">Aequoribacter fuscus</name>
    <dbReference type="NCBI Taxonomy" id="2518989"/>
    <lineage>
        <taxon>Bacteria</taxon>
        <taxon>Pseudomonadati</taxon>
        <taxon>Pseudomonadota</taxon>
        <taxon>Gammaproteobacteria</taxon>
        <taxon>Cellvibrionales</taxon>
        <taxon>Halieaceae</taxon>
        <taxon>Aequoribacter</taxon>
    </lineage>
</organism>
<comment type="caution">
    <text evidence="2">The sequence shown here is derived from an EMBL/GenBank/DDBJ whole genome shotgun (WGS) entry which is preliminary data.</text>
</comment>
<protein>
    <submittedName>
        <fullName evidence="2">Uroporphyrinogen-III synthase</fullName>
    </submittedName>
</protein>
<dbReference type="eggNOG" id="COG1587">
    <property type="taxonomic scope" value="Bacteria"/>
</dbReference>
<dbReference type="SUPFAM" id="SSF69618">
    <property type="entry name" value="HemD-like"/>
    <property type="match status" value="1"/>
</dbReference>
<evidence type="ECO:0000313" key="2">
    <source>
        <dbReference type="EMBL" id="EGG28311.1"/>
    </source>
</evidence>
<evidence type="ECO:0000313" key="3">
    <source>
        <dbReference type="Proteomes" id="UP000005615"/>
    </source>
</evidence>
<sequence>MTRPAAQAGHLLELLEAEGFNGVSVPMLRIEFLERVAPPDFSELDTLIFISTNAVAAFAQRVNAQAVPKSAKIFGIGEQTVRALNDIGVLADGANALTTEGLLQHTWFSEPRSVLVVKGEGGRQTLRDTLVQRGSRVSLWEGYRRLGPEACHKAQMCDLLADSPIAVLTQSGETLANVLDTVNGNSALLQGVPVIVPSQRVADTYSAAGLRLVVARSALDKDMVAALMLAAKGARRE</sequence>
<dbReference type="GO" id="GO:0004852">
    <property type="term" value="F:uroporphyrinogen-III synthase activity"/>
    <property type="evidence" value="ECO:0007669"/>
    <property type="project" value="InterPro"/>
</dbReference>
<dbReference type="EMBL" id="AEIG01000128">
    <property type="protein sequence ID" value="EGG28311.1"/>
    <property type="molecule type" value="Genomic_DNA"/>
</dbReference>
<dbReference type="GO" id="GO:0033014">
    <property type="term" value="P:tetrapyrrole biosynthetic process"/>
    <property type="evidence" value="ECO:0007669"/>
    <property type="project" value="InterPro"/>
</dbReference>
<dbReference type="Gene3D" id="3.40.50.10090">
    <property type="match status" value="2"/>
</dbReference>
<feature type="domain" description="Tetrapyrrole biosynthesis uroporphyrinogen III synthase" evidence="1">
    <location>
        <begin position="11"/>
        <end position="224"/>
    </location>
</feature>
<dbReference type="Proteomes" id="UP000005615">
    <property type="component" value="Unassembled WGS sequence"/>
</dbReference>
<dbReference type="InterPro" id="IPR003754">
    <property type="entry name" value="4pyrrol_synth_uPrphyn_synth"/>
</dbReference>
<dbReference type="STRING" id="2518989.IMCC3088_385"/>
<name>F3L5T2_9GAMM</name>
<accession>F3L5T2</accession>
<keyword evidence="3" id="KW-1185">Reference proteome</keyword>
<gene>
    <name evidence="2" type="ORF">IMCC3088_385</name>
</gene>